<evidence type="ECO:0000313" key="2">
    <source>
        <dbReference type="EMBL" id="CAB4308557.1"/>
    </source>
</evidence>
<organism evidence="2 3">
    <name type="scientific">Prunus armeniaca</name>
    <name type="common">Apricot</name>
    <name type="synonym">Armeniaca vulgaris</name>
    <dbReference type="NCBI Taxonomy" id="36596"/>
    <lineage>
        <taxon>Eukaryota</taxon>
        <taxon>Viridiplantae</taxon>
        <taxon>Streptophyta</taxon>
        <taxon>Embryophyta</taxon>
        <taxon>Tracheophyta</taxon>
        <taxon>Spermatophyta</taxon>
        <taxon>Magnoliopsida</taxon>
        <taxon>eudicotyledons</taxon>
        <taxon>Gunneridae</taxon>
        <taxon>Pentapetalae</taxon>
        <taxon>rosids</taxon>
        <taxon>fabids</taxon>
        <taxon>Rosales</taxon>
        <taxon>Rosaceae</taxon>
        <taxon>Amygdaloideae</taxon>
        <taxon>Amygdaleae</taxon>
        <taxon>Prunus</taxon>
    </lineage>
</organism>
<feature type="region of interest" description="Disordered" evidence="1">
    <location>
        <begin position="140"/>
        <end position="161"/>
    </location>
</feature>
<protein>
    <submittedName>
        <fullName evidence="2">Uncharacterized protein</fullName>
    </submittedName>
</protein>
<gene>
    <name evidence="2" type="ORF">ORAREDHAP_LOCUS28112</name>
</gene>
<dbReference type="Proteomes" id="UP000507245">
    <property type="component" value="Unassembled WGS sequence"/>
</dbReference>
<evidence type="ECO:0000313" key="3">
    <source>
        <dbReference type="Proteomes" id="UP000507245"/>
    </source>
</evidence>
<reference evidence="3" key="1">
    <citation type="journal article" date="2020" name="Genome Biol.">
        <title>Gamete binning: chromosome-level and haplotype-resolved genome assembly enabled by high-throughput single-cell sequencing of gamete genomes.</title>
        <authorList>
            <person name="Campoy J.A."/>
            <person name="Sun H."/>
            <person name="Goel M."/>
            <person name="Jiao W.-B."/>
            <person name="Folz-Donahue K."/>
            <person name="Wang N."/>
            <person name="Rubio M."/>
            <person name="Liu C."/>
            <person name="Kukat C."/>
            <person name="Ruiz D."/>
            <person name="Huettel B."/>
            <person name="Schneeberger K."/>
        </authorList>
    </citation>
    <scope>NUCLEOTIDE SEQUENCE [LARGE SCALE GENOMIC DNA]</scope>
    <source>
        <strain evidence="3">cv. Rojo Pasion</strain>
    </source>
</reference>
<name>A0A6J5X7U3_PRUAR</name>
<evidence type="ECO:0000256" key="1">
    <source>
        <dbReference type="SAM" id="MobiDB-lite"/>
    </source>
</evidence>
<accession>A0A6J5X7U3</accession>
<dbReference type="AlphaFoldDB" id="A0A6J5X7U3"/>
<dbReference type="EMBL" id="CAEKKB010000004">
    <property type="protein sequence ID" value="CAB4308557.1"/>
    <property type="molecule type" value="Genomic_DNA"/>
</dbReference>
<feature type="compositionally biased region" description="Polar residues" evidence="1">
    <location>
        <begin position="141"/>
        <end position="156"/>
    </location>
</feature>
<proteinExistence type="predicted"/>
<sequence length="210" mass="23127">MVNHSLDHASADENNSVKQVRPNSIEKVAVGCSSSNIKSKENFVLVRGLIAVGLSAYRGFYASLTEVSFEIQKVLELLVYRSMQRSRLGEIDINIFAFYCNWPIWETWLIAGHAPAQLNAYIAIGVLLTDVRPLDDHHANDQVQNEEPKPNGTSKCSDGLEVPEIGPQGGLEISDLSGQKSVLMNSTLDKSLLDSDEILNDQNVTSRCPN</sequence>
<keyword evidence="3" id="KW-1185">Reference proteome</keyword>